<keyword evidence="1" id="KW-0472">Membrane</keyword>
<dbReference type="RefSeq" id="WP_159361288.1">
    <property type="nucleotide sequence ID" value="NZ_CP047394.1"/>
</dbReference>
<organism evidence="2 3">
    <name type="scientific">Rossellomorea vietnamensis</name>
    <dbReference type="NCBI Taxonomy" id="218284"/>
    <lineage>
        <taxon>Bacteria</taxon>
        <taxon>Bacillati</taxon>
        <taxon>Bacillota</taxon>
        <taxon>Bacilli</taxon>
        <taxon>Bacillales</taxon>
        <taxon>Bacillaceae</taxon>
        <taxon>Rossellomorea</taxon>
    </lineage>
</organism>
<keyword evidence="1" id="KW-1133">Transmembrane helix</keyword>
<keyword evidence="1" id="KW-0812">Transmembrane</keyword>
<evidence type="ECO:0000313" key="2">
    <source>
        <dbReference type="EMBL" id="QHE60280.1"/>
    </source>
</evidence>
<proteinExistence type="predicted"/>
<sequence>MKKITPLQLLFGYIISFLSFIHAYQSWMEEREVAFYIYLGGGVLLIFLYSTSLTRYLLEKWRGKLSS</sequence>
<dbReference type="KEGG" id="bvq:FHE72_03925"/>
<reference evidence="2 3" key="1">
    <citation type="submission" date="2019-06" db="EMBL/GenBank/DDBJ databases">
        <title>An operon consisting of a P-type ATPase gene and a transcriptional regular gene given the different cadmium resistance in Bacillus vietamensis 151-6 and Bacillus marisflavi 151-25.</title>
        <authorList>
            <person name="Yu X."/>
        </authorList>
    </citation>
    <scope>NUCLEOTIDE SEQUENCE [LARGE SCALE GENOMIC DNA]</scope>
    <source>
        <strain evidence="2 3">151-6</strain>
    </source>
</reference>
<dbReference type="EMBL" id="CP047394">
    <property type="protein sequence ID" value="QHE60280.1"/>
    <property type="molecule type" value="Genomic_DNA"/>
</dbReference>
<name>A0A6I6UP58_9BACI</name>
<feature type="transmembrane region" description="Helical" evidence="1">
    <location>
        <begin position="33"/>
        <end position="58"/>
    </location>
</feature>
<evidence type="ECO:0000313" key="3">
    <source>
        <dbReference type="Proteomes" id="UP000465062"/>
    </source>
</evidence>
<dbReference type="AlphaFoldDB" id="A0A6I6UP58"/>
<dbReference type="Proteomes" id="UP000465062">
    <property type="component" value="Chromosome"/>
</dbReference>
<gene>
    <name evidence="2" type="ORF">FHE72_03925</name>
</gene>
<evidence type="ECO:0000256" key="1">
    <source>
        <dbReference type="SAM" id="Phobius"/>
    </source>
</evidence>
<protein>
    <submittedName>
        <fullName evidence="2">Uncharacterized protein</fullName>
    </submittedName>
</protein>
<accession>A0A6I6UP58</accession>